<evidence type="ECO:0000256" key="2">
    <source>
        <dbReference type="ARBA" id="ARBA00023014"/>
    </source>
</evidence>
<evidence type="ECO:0000256" key="1">
    <source>
        <dbReference type="ARBA" id="ARBA00022714"/>
    </source>
</evidence>
<keyword evidence="1" id="KW-0479">Metal-binding</keyword>
<dbReference type="CDD" id="cd06185">
    <property type="entry name" value="PDR_like"/>
    <property type="match status" value="1"/>
</dbReference>
<dbReference type="InterPro" id="IPR011037">
    <property type="entry name" value="Pyrv_Knase-like_insert_dom_sf"/>
</dbReference>
<dbReference type="GO" id="GO:0030170">
    <property type="term" value="F:pyridoxal phosphate binding"/>
    <property type="evidence" value="ECO:0007669"/>
    <property type="project" value="InterPro"/>
</dbReference>
<dbReference type="SUPFAM" id="SSF63380">
    <property type="entry name" value="Riboflavin synthase domain-like"/>
    <property type="match status" value="1"/>
</dbReference>
<dbReference type="PANTHER" id="PTHR30212">
    <property type="entry name" value="PROTEIN YIIM"/>
    <property type="match status" value="1"/>
</dbReference>
<dbReference type="Gene3D" id="3.40.50.80">
    <property type="entry name" value="Nucleotide-binding domain of ferredoxin-NADP reductase (FNR) module"/>
    <property type="match status" value="1"/>
</dbReference>
<dbReference type="InterPro" id="IPR052353">
    <property type="entry name" value="Benzoxazolinone_Detox_Enz"/>
</dbReference>
<gene>
    <name evidence="6" type="ORF">BDZ85DRAFT_319956</name>
</gene>
<dbReference type="CDD" id="cd00207">
    <property type="entry name" value="fer2"/>
    <property type="match status" value="1"/>
</dbReference>
<sequence>MPSIDLSPIQVPAPTILEDVRTSRMKPFGTVFSGIDKQSRTGPLMVTSLGLPDDEHDPTFHGGIDKAMHQYCSSHYAFWQSQYHGTDAVHRFVPGGFGENLVASGFHEENVCIGDLVRIAPQGTPLDVNTQTSILEVSLPRQPCFKLNQRFGIKNFAPKTHQNSKTGWYYRVKIEGRIEAGMEMRVIHRANPRWSIARIHHYVHRDRKDMEVVQELMALKGLGDECRDVFRNRWTGHPESRNPRAAEEWTRSTVVSKRKETSRVVAIQLQAQDAADGPLKIPAGSYALIRLGSGLQRDYSVVSGTKALFTLGVALDDNSRGGSAYIHEKLKVGDTVEVGSIKRSISPSGMASHSIFIVGGIGITAFLAMMKKLLAINQTVELHYAVRSPDDVAFRSQVEDLGPNVRIYSKSEGQRMDIDEVLTTRKWNSHVFTCGPQRMIDAVIAGARAAGMADDEVHFESFTANTSGDPFSVEVLDKGRSIPVKVEANKSLLETMREAGFDVPSSCEVGSCGACRLKVVEGRVDHRGIGLTTDEKNGEMLSCVSRGIGHVVVESPKV</sequence>
<dbReference type="GO" id="GO:0030151">
    <property type="term" value="F:molybdenum ion binding"/>
    <property type="evidence" value="ECO:0007669"/>
    <property type="project" value="InterPro"/>
</dbReference>
<accession>A0A6A6GAH7</accession>
<dbReference type="EMBL" id="ML992508">
    <property type="protein sequence ID" value="KAF2222725.1"/>
    <property type="molecule type" value="Genomic_DNA"/>
</dbReference>
<dbReference type="InterPro" id="IPR017938">
    <property type="entry name" value="Riboflavin_synthase-like_b-brl"/>
</dbReference>
<keyword evidence="1" id="KW-0408">Iron</keyword>
<dbReference type="InterPro" id="IPR001433">
    <property type="entry name" value="OxRdtase_FAD/NAD-bd"/>
</dbReference>
<dbReference type="PROSITE" id="PS51384">
    <property type="entry name" value="FAD_FR"/>
    <property type="match status" value="1"/>
</dbReference>
<dbReference type="PRINTS" id="PR00409">
    <property type="entry name" value="PHDIOXRDTASE"/>
</dbReference>
<keyword evidence="2" id="KW-0411">Iron-sulfur</keyword>
<evidence type="ECO:0000313" key="6">
    <source>
        <dbReference type="EMBL" id="KAF2222725.1"/>
    </source>
</evidence>
<dbReference type="AlphaFoldDB" id="A0A6A6GAH7"/>
<feature type="domain" description="2Fe-2S ferredoxin-type" evidence="3">
    <location>
        <begin position="471"/>
        <end position="558"/>
    </location>
</feature>
<evidence type="ECO:0000259" key="3">
    <source>
        <dbReference type="PROSITE" id="PS51085"/>
    </source>
</evidence>
<dbReference type="Pfam" id="PF00111">
    <property type="entry name" value="Fer2"/>
    <property type="match status" value="1"/>
</dbReference>
<proteinExistence type="predicted"/>
<dbReference type="SUPFAM" id="SSF50800">
    <property type="entry name" value="PK beta-barrel domain-like"/>
    <property type="match status" value="1"/>
</dbReference>
<dbReference type="InterPro" id="IPR017927">
    <property type="entry name" value="FAD-bd_FR_type"/>
</dbReference>
<evidence type="ECO:0000259" key="4">
    <source>
        <dbReference type="PROSITE" id="PS51340"/>
    </source>
</evidence>
<dbReference type="SUPFAM" id="SSF54292">
    <property type="entry name" value="2Fe-2S ferredoxin-like"/>
    <property type="match status" value="1"/>
</dbReference>
<dbReference type="GO" id="GO:0016491">
    <property type="term" value="F:oxidoreductase activity"/>
    <property type="evidence" value="ECO:0007669"/>
    <property type="project" value="InterPro"/>
</dbReference>
<keyword evidence="1" id="KW-0001">2Fe-2S</keyword>
<dbReference type="Gene3D" id="2.40.30.10">
    <property type="entry name" value="Translation factors"/>
    <property type="match status" value="1"/>
</dbReference>
<dbReference type="Pfam" id="PF03475">
    <property type="entry name" value="YiiM_3-alpha"/>
    <property type="match status" value="1"/>
</dbReference>
<name>A0A6A6GAH7_9PEZI</name>
<feature type="domain" description="FAD-binding FR-type" evidence="5">
    <location>
        <begin position="247"/>
        <end position="354"/>
    </location>
</feature>
<protein>
    <submittedName>
        <fullName evidence="6">MOSC domain-containing protein</fullName>
    </submittedName>
</protein>
<dbReference type="OrthoDB" id="5390at2759"/>
<dbReference type="PROSITE" id="PS00197">
    <property type="entry name" value="2FE2S_FER_1"/>
    <property type="match status" value="1"/>
</dbReference>
<dbReference type="PROSITE" id="PS51340">
    <property type="entry name" value="MOSC"/>
    <property type="match status" value="1"/>
</dbReference>
<dbReference type="Gene3D" id="2.40.33.20">
    <property type="entry name" value="PK beta-barrel domain-like"/>
    <property type="match status" value="1"/>
</dbReference>
<dbReference type="Pfam" id="PF00175">
    <property type="entry name" value="NAD_binding_1"/>
    <property type="match status" value="1"/>
</dbReference>
<dbReference type="Proteomes" id="UP000799538">
    <property type="component" value="Unassembled WGS sequence"/>
</dbReference>
<dbReference type="SUPFAM" id="SSF52343">
    <property type="entry name" value="Ferredoxin reductase-like, C-terminal NADP-linked domain"/>
    <property type="match status" value="1"/>
</dbReference>
<dbReference type="InterPro" id="IPR005302">
    <property type="entry name" value="MoCF_Sase_C"/>
</dbReference>
<dbReference type="InterPro" id="IPR006058">
    <property type="entry name" value="2Fe2S_fd_BS"/>
</dbReference>
<dbReference type="PROSITE" id="PS51085">
    <property type="entry name" value="2FE2S_FER_2"/>
    <property type="match status" value="1"/>
</dbReference>
<evidence type="ECO:0000313" key="7">
    <source>
        <dbReference type="Proteomes" id="UP000799538"/>
    </source>
</evidence>
<feature type="domain" description="MOSC" evidence="4">
    <location>
        <begin position="38"/>
        <end position="187"/>
    </location>
</feature>
<reference evidence="7" key="1">
    <citation type="journal article" date="2020" name="Stud. Mycol.">
        <title>101 Dothideomycetes genomes: A test case for predicting lifestyles and emergence of pathogens.</title>
        <authorList>
            <person name="Haridas S."/>
            <person name="Albert R."/>
            <person name="Binder M."/>
            <person name="Bloem J."/>
            <person name="LaButti K."/>
            <person name="Salamov A."/>
            <person name="Andreopoulos B."/>
            <person name="Baker S."/>
            <person name="Barry K."/>
            <person name="Bills G."/>
            <person name="Bluhm B."/>
            <person name="Cannon C."/>
            <person name="Castanera R."/>
            <person name="Culley D."/>
            <person name="Daum C."/>
            <person name="Ezra D."/>
            <person name="Gonzalez J."/>
            <person name="Henrissat B."/>
            <person name="Kuo A."/>
            <person name="Liang C."/>
            <person name="Lipzen A."/>
            <person name="Lutzoni F."/>
            <person name="Magnuson J."/>
            <person name="Mondo S."/>
            <person name="Nolan M."/>
            <person name="Ohm R."/>
            <person name="Pangilinan J."/>
            <person name="Park H.-J."/>
            <person name="Ramirez L."/>
            <person name="Alfaro M."/>
            <person name="Sun H."/>
            <person name="Tritt A."/>
            <person name="Yoshinaga Y."/>
            <person name="Zwiers L.-H."/>
            <person name="Turgeon B."/>
            <person name="Goodwin S."/>
            <person name="Spatafora J."/>
            <person name="Crous P."/>
            <person name="Grigoriev I."/>
        </authorList>
    </citation>
    <scope>NUCLEOTIDE SEQUENCE [LARGE SCALE GENOMIC DNA]</scope>
    <source>
        <strain evidence="7">CECT 20119</strain>
    </source>
</reference>
<dbReference type="InterPro" id="IPR001041">
    <property type="entry name" value="2Fe-2S_ferredoxin-type"/>
</dbReference>
<dbReference type="GO" id="GO:0051537">
    <property type="term" value="F:2 iron, 2 sulfur cluster binding"/>
    <property type="evidence" value="ECO:0007669"/>
    <property type="project" value="UniProtKB-KW"/>
</dbReference>
<dbReference type="PANTHER" id="PTHR30212:SF2">
    <property type="entry name" value="PROTEIN YIIM"/>
    <property type="match status" value="1"/>
</dbReference>
<dbReference type="Gene3D" id="3.10.20.30">
    <property type="match status" value="1"/>
</dbReference>
<evidence type="ECO:0000259" key="5">
    <source>
        <dbReference type="PROSITE" id="PS51384"/>
    </source>
</evidence>
<dbReference type="InterPro" id="IPR005163">
    <property type="entry name" value="Tri_helical_YiiM-like"/>
</dbReference>
<dbReference type="InterPro" id="IPR012675">
    <property type="entry name" value="Beta-grasp_dom_sf"/>
</dbReference>
<dbReference type="Pfam" id="PF03473">
    <property type="entry name" value="MOSC"/>
    <property type="match status" value="1"/>
</dbReference>
<dbReference type="InterPro" id="IPR039261">
    <property type="entry name" value="FNR_nucleotide-bd"/>
</dbReference>
<dbReference type="InterPro" id="IPR036010">
    <property type="entry name" value="2Fe-2S_ferredoxin-like_sf"/>
</dbReference>
<organism evidence="6 7">
    <name type="scientific">Elsinoe ampelina</name>
    <dbReference type="NCBI Taxonomy" id="302913"/>
    <lineage>
        <taxon>Eukaryota</taxon>
        <taxon>Fungi</taxon>
        <taxon>Dikarya</taxon>
        <taxon>Ascomycota</taxon>
        <taxon>Pezizomycotina</taxon>
        <taxon>Dothideomycetes</taxon>
        <taxon>Dothideomycetidae</taxon>
        <taxon>Myriangiales</taxon>
        <taxon>Elsinoaceae</taxon>
        <taxon>Elsinoe</taxon>
    </lineage>
</organism>
<keyword evidence="7" id="KW-1185">Reference proteome</keyword>